<evidence type="ECO:0000313" key="14">
    <source>
        <dbReference type="Proteomes" id="UP000315303"/>
    </source>
</evidence>
<dbReference type="SMART" id="SM00986">
    <property type="entry name" value="UDG"/>
    <property type="match status" value="1"/>
</dbReference>
<keyword evidence="14" id="KW-1185">Reference proteome</keyword>
<keyword evidence="9" id="KW-0963">Cytoplasm</keyword>
<keyword evidence="6 9" id="KW-0227">DNA damage</keyword>
<comment type="catalytic activity">
    <reaction evidence="1 9 11">
        <text>Hydrolyzes single-stranded DNA or mismatched double-stranded DNA and polynucleotides, releasing free uracil.</text>
        <dbReference type="EC" id="3.2.2.27"/>
    </reaction>
</comment>
<reference evidence="13 14" key="1">
    <citation type="submission" date="2019-01" db="EMBL/GenBank/DDBJ databases">
        <title>Litorilituus lipolytica sp. nov., isolated from intertidal sand of the Yellow Sea in China.</title>
        <authorList>
            <person name="Liu A."/>
        </authorList>
    </citation>
    <scope>NUCLEOTIDE SEQUENCE [LARGE SCALE GENOMIC DNA]</scope>
    <source>
        <strain evidence="13 14">RZ04</strain>
    </source>
</reference>
<feature type="domain" description="Uracil-DNA glycosylase-like" evidence="12">
    <location>
        <begin position="46"/>
        <end position="212"/>
    </location>
</feature>
<evidence type="ECO:0000259" key="12">
    <source>
        <dbReference type="SMART" id="SM00986"/>
    </source>
</evidence>
<dbReference type="AlphaFoldDB" id="A0A502KU53"/>
<dbReference type="InterPro" id="IPR018085">
    <property type="entry name" value="Ura-DNA_Glyclase_AS"/>
</dbReference>
<comment type="subcellular location">
    <subcellularLocation>
        <location evidence="9">Cytoplasm</location>
    </subcellularLocation>
</comment>
<dbReference type="Gene3D" id="3.40.470.10">
    <property type="entry name" value="Uracil-DNA glycosylase-like domain"/>
    <property type="match status" value="1"/>
</dbReference>
<evidence type="ECO:0000256" key="4">
    <source>
        <dbReference type="ARBA" id="ARBA00012030"/>
    </source>
</evidence>
<proteinExistence type="inferred from homology"/>
<evidence type="ECO:0000256" key="6">
    <source>
        <dbReference type="ARBA" id="ARBA00022763"/>
    </source>
</evidence>
<dbReference type="GO" id="GO:0097510">
    <property type="term" value="P:base-excision repair, AP site formation via deaminated base removal"/>
    <property type="evidence" value="ECO:0007669"/>
    <property type="project" value="TreeGrafter"/>
</dbReference>
<dbReference type="RefSeq" id="WP_140603195.1">
    <property type="nucleotide sequence ID" value="NZ_SAWY01000020.1"/>
</dbReference>
<dbReference type="NCBIfam" id="NF003591">
    <property type="entry name" value="PRK05254.1-4"/>
    <property type="match status" value="1"/>
</dbReference>
<dbReference type="SUPFAM" id="SSF52141">
    <property type="entry name" value="Uracil-DNA glycosylase-like"/>
    <property type="match status" value="1"/>
</dbReference>
<gene>
    <name evidence="9" type="primary">ung</name>
    <name evidence="13" type="ORF">EPA86_09425</name>
</gene>
<dbReference type="PROSITE" id="PS00130">
    <property type="entry name" value="U_DNA_GLYCOSYLASE"/>
    <property type="match status" value="1"/>
</dbReference>
<dbReference type="Pfam" id="PF03167">
    <property type="entry name" value="UDG"/>
    <property type="match status" value="1"/>
</dbReference>
<dbReference type="Proteomes" id="UP000315303">
    <property type="component" value="Unassembled WGS sequence"/>
</dbReference>
<comment type="caution">
    <text evidence="13">The sequence shown here is derived from an EMBL/GenBank/DDBJ whole genome shotgun (WGS) entry which is preliminary data.</text>
</comment>
<dbReference type="NCBIfam" id="NF003589">
    <property type="entry name" value="PRK05254.1-2"/>
    <property type="match status" value="1"/>
</dbReference>
<dbReference type="InterPro" id="IPR036895">
    <property type="entry name" value="Uracil-DNA_glycosylase-like_sf"/>
</dbReference>
<dbReference type="CDD" id="cd10027">
    <property type="entry name" value="UDG-F1-like"/>
    <property type="match status" value="1"/>
</dbReference>
<dbReference type="EMBL" id="SAWY01000020">
    <property type="protein sequence ID" value="TPH15270.1"/>
    <property type="molecule type" value="Genomic_DNA"/>
</dbReference>
<dbReference type="PANTHER" id="PTHR11264">
    <property type="entry name" value="URACIL-DNA GLYCOSYLASE"/>
    <property type="match status" value="1"/>
</dbReference>
<dbReference type="NCBIfam" id="NF003592">
    <property type="entry name" value="PRK05254.1-5"/>
    <property type="match status" value="1"/>
</dbReference>
<comment type="similarity">
    <text evidence="3 9 11">Belongs to the uracil-DNA glycosylase (UDG) superfamily. UNG family.</text>
</comment>
<comment type="function">
    <text evidence="2 9 11">Excises uracil residues from the DNA which can arise as a result of misincorporation of dUMP residues by DNA polymerase or due to deamination of cytosine.</text>
</comment>
<dbReference type="OrthoDB" id="9804372at2"/>
<evidence type="ECO:0000256" key="8">
    <source>
        <dbReference type="ARBA" id="ARBA00023204"/>
    </source>
</evidence>
<accession>A0A502KU53</accession>
<evidence type="ECO:0000256" key="5">
    <source>
        <dbReference type="ARBA" id="ARBA00018429"/>
    </source>
</evidence>
<dbReference type="GO" id="GO:0004844">
    <property type="term" value="F:uracil DNA N-glycosylase activity"/>
    <property type="evidence" value="ECO:0007669"/>
    <property type="project" value="UniProtKB-UniRule"/>
</dbReference>
<keyword evidence="13" id="KW-0326">Glycosidase</keyword>
<evidence type="ECO:0000256" key="7">
    <source>
        <dbReference type="ARBA" id="ARBA00022801"/>
    </source>
</evidence>
<dbReference type="FunFam" id="3.40.470.10:FF:000001">
    <property type="entry name" value="Uracil-DNA glycosylase"/>
    <property type="match status" value="1"/>
</dbReference>
<evidence type="ECO:0000256" key="10">
    <source>
        <dbReference type="PROSITE-ProRule" id="PRU10072"/>
    </source>
</evidence>
<keyword evidence="7 9" id="KW-0378">Hydrolase</keyword>
<evidence type="ECO:0000256" key="3">
    <source>
        <dbReference type="ARBA" id="ARBA00008184"/>
    </source>
</evidence>
<dbReference type="GO" id="GO:0005737">
    <property type="term" value="C:cytoplasm"/>
    <property type="evidence" value="ECO:0007669"/>
    <property type="project" value="UniProtKB-SubCell"/>
</dbReference>
<evidence type="ECO:0000256" key="2">
    <source>
        <dbReference type="ARBA" id="ARBA00002631"/>
    </source>
</evidence>
<dbReference type="InterPro" id="IPR005122">
    <property type="entry name" value="Uracil-DNA_glycosylase-like"/>
</dbReference>
<sequence length="226" mass="25177">MTQSWQTVIDEQSLLPYFKQLESEVAKQRAEGIKIFPQAQDVFNAFGFFELSDTKVVILGQDPYHGMGNGICQAHGLAFSVQKGIKVPPSLVNMYKELETDIDTFSTPSHGNLTAWAQQGVLLLNTVLTVQQAKAHSHAKLGWEIFTDAIINTLNEQHDGCVFILWGAHAHKKGKHINTDKHCVLKGPHPSPLSAYRGFFGCQHFSKANQWLNQVGKAPIDWSIPE</sequence>
<feature type="active site" description="Proton acceptor" evidence="9 10">
    <location>
        <position position="62"/>
    </location>
</feature>
<organism evidence="13 14">
    <name type="scientific">Litorilituus lipolyticus</name>
    <dbReference type="NCBI Taxonomy" id="2491017"/>
    <lineage>
        <taxon>Bacteria</taxon>
        <taxon>Pseudomonadati</taxon>
        <taxon>Pseudomonadota</taxon>
        <taxon>Gammaproteobacteria</taxon>
        <taxon>Alteromonadales</taxon>
        <taxon>Colwelliaceae</taxon>
        <taxon>Litorilituus</taxon>
    </lineage>
</organism>
<evidence type="ECO:0000256" key="1">
    <source>
        <dbReference type="ARBA" id="ARBA00001400"/>
    </source>
</evidence>
<dbReference type="PANTHER" id="PTHR11264:SF0">
    <property type="entry name" value="URACIL-DNA GLYCOSYLASE"/>
    <property type="match status" value="1"/>
</dbReference>
<dbReference type="SMART" id="SM00987">
    <property type="entry name" value="UreE_C"/>
    <property type="match status" value="1"/>
</dbReference>
<evidence type="ECO:0000256" key="9">
    <source>
        <dbReference type="HAMAP-Rule" id="MF_00148"/>
    </source>
</evidence>
<evidence type="ECO:0000256" key="11">
    <source>
        <dbReference type="RuleBase" id="RU003780"/>
    </source>
</evidence>
<protein>
    <recommendedName>
        <fullName evidence="5 9">Uracil-DNA glycosylase</fullName>
        <shortName evidence="9">UDG</shortName>
        <ecNumber evidence="4 9">3.2.2.27</ecNumber>
    </recommendedName>
</protein>
<dbReference type="EC" id="3.2.2.27" evidence="4 9"/>
<keyword evidence="8 9" id="KW-0234">DNA repair</keyword>
<dbReference type="NCBIfam" id="NF003588">
    <property type="entry name" value="PRK05254.1-1"/>
    <property type="match status" value="1"/>
</dbReference>
<evidence type="ECO:0000313" key="13">
    <source>
        <dbReference type="EMBL" id="TPH15270.1"/>
    </source>
</evidence>
<name>A0A502KU53_9GAMM</name>
<dbReference type="InterPro" id="IPR002043">
    <property type="entry name" value="UDG_fam1"/>
</dbReference>
<dbReference type="NCBIfam" id="TIGR00628">
    <property type="entry name" value="ung"/>
    <property type="match status" value="1"/>
</dbReference>
<dbReference type="HAMAP" id="MF_00148">
    <property type="entry name" value="UDG"/>
    <property type="match status" value="1"/>
</dbReference>